<protein>
    <submittedName>
        <fullName evidence="2">Uncharacterized protein</fullName>
    </submittedName>
</protein>
<evidence type="ECO:0000313" key="3">
    <source>
        <dbReference type="Proteomes" id="UP000214646"/>
    </source>
</evidence>
<keyword evidence="3" id="KW-1185">Reference proteome</keyword>
<dbReference type="Proteomes" id="UP000214646">
    <property type="component" value="Unassembled WGS sequence"/>
</dbReference>
<sequence length="78" mass="8705">MPSNQKFEDGGIGVGRPPCKEIRVGRCPIGDDVAGSRACESKFEHVRSLRLIEHFFRTGRPEGKPRMATKGHKEAQKE</sequence>
<proteinExistence type="predicted"/>
<gene>
    <name evidence="2" type="ORF">FRUB_06303</name>
</gene>
<evidence type="ECO:0000313" key="2">
    <source>
        <dbReference type="EMBL" id="OWK39221.1"/>
    </source>
</evidence>
<dbReference type="AlphaFoldDB" id="A0A225DCE6"/>
<feature type="region of interest" description="Disordered" evidence="1">
    <location>
        <begin position="57"/>
        <end position="78"/>
    </location>
</feature>
<organism evidence="2 3">
    <name type="scientific">Fimbriiglobus ruber</name>
    <dbReference type="NCBI Taxonomy" id="1908690"/>
    <lineage>
        <taxon>Bacteria</taxon>
        <taxon>Pseudomonadati</taxon>
        <taxon>Planctomycetota</taxon>
        <taxon>Planctomycetia</taxon>
        <taxon>Gemmatales</taxon>
        <taxon>Gemmataceae</taxon>
        <taxon>Fimbriiglobus</taxon>
    </lineage>
</organism>
<evidence type="ECO:0000256" key="1">
    <source>
        <dbReference type="SAM" id="MobiDB-lite"/>
    </source>
</evidence>
<comment type="caution">
    <text evidence="2">The sequence shown here is derived from an EMBL/GenBank/DDBJ whole genome shotgun (WGS) entry which is preliminary data.</text>
</comment>
<reference evidence="3" key="1">
    <citation type="submission" date="2017-06" db="EMBL/GenBank/DDBJ databases">
        <title>Genome analysis of Fimbriiglobus ruber SP5, the first member of the order Planctomycetales with confirmed chitinolytic capability.</title>
        <authorList>
            <person name="Ravin N.V."/>
            <person name="Rakitin A.L."/>
            <person name="Ivanova A.A."/>
            <person name="Beletsky A.V."/>
            <person name="Kulichevskaya I.S."/>
            <person name="Mardanov A.V."/>
            <person name="Dedysh S.N."/>
        </authorList>
    </citation>
    <scope>NUCLEOTIDE SEQUENCE [LARGE SCALE GENOMIC DNA]</scope>
    <source>
        <strain evidence="3">SP5</strain>
    </source>
</reference>
<name>A0A225DCE6_9BACT</name>
<dbReference type="EMBL" id="NIDE01000011">
    <property type="protein sequence ID" value="OWK39221.1"/>
    <property type="molecule type" value="Genomic_DNA"/>
</dbReference>
<accession>A0A225DCE6</accession>